<dbReference type="InterPro" id="IPR055355">
    <property type="entry name" value="ZP-C"/>
</dbReference>
<evidence type="ECO:0000256" key="8">
    <source>
        <dbReference type="SAM" id="SignalP"/>
    </source>
</evidence>
<dbReference type="PROSITE" id="PS51034">
    <property type="entry name" value="ZP_2"/>
    <property type="match status" value="1"/>
</dbReference>
<evidence type="ECO:0000256" key="6">
    <source>
        <dbReference type="ARBA" id="ARBA00023157"/>
    </source>
</evidence>
<keyword evidence="3" id="KW-1003">Cell membrane</keyword>
<dbReference type="SMART" id="SM00241">
    <property type="entry name" value="ZP"/>
    <property type="match status" value="1"/>
</dbReference>
<feature type="chain" id="PRO_5042137954" description="ZP domain-containing protein" evidence="8">
    <location>
        <begin position="22"/>
        <end position="896"/>
    </location>
</feature>
<evidence type="ECO:0000313" key="11">
    <source>
        <dbReference type="Proteomes" id="UP001221898"/>
    </source>
</evidence>
<dbReference type="GO" id="GO:0005576">
    <property type="term" value="C:extracellular region"/>
    <property type="evidence" value="ECO:0007669"/>
    <property type="project" value="UniProtKB-SubCell"/>
</dbReference>
<accession>A0AAD7W2Z1</accession>
<dbReference type="InterPro" id="IPR001507">
    <property type="entry name" value="ZP_dom"/>
</dbReference>
<dbReference type="Gene3D" id="2.60.40.3210">
    <property type="entry name" value="Zona pellucida, ZP-N domain"/>
    <property type="match status" value="1"/>
</dbReference>
<evidence type="ECO:0000256" key="1">
    <source>
        <dbReference type="ARBA" id="ARBA00004236"/>
    </source>
</evidence>
<dbReference type="PROSITE" id="PS00682">
    <property type="entry name" value="ZP_1"/>
    <property type="match status" value="1"/>
</dbReference>
<protein>
    <recommendedName>
        <fullName evidence="9">ZP domain-containing protein</fullName>
    </recommendedName>
</protein>
<evidence type="ECO:0000256" key="7">
    <source>
        <dbReference type="ARBA" id="ARBA00023180"/>
    </source>
</evidence>
<dbReference type="InterPro" id="IPR042235">
    <property type="entry name" value="ZP-C_dom"/>
</dbReference>
<dbReference type="Pfam" id="PF23344">
    <property type="entry name" value="ZP-N"/>
    <property type="match status" value="1"/>
</dbReference>
<dbReference type="Pfam" id="PF26562">
    <property type="entry name" value="Ig-like"/>
    <property type="match status" value="1"/>
</dbReference>
<comment type="subcellular location">
    <subcellularLocation>
        <location evidence="1">Cell membrane</location>
    </subcellularLocation>
    <subcellularLocation>
        <location evidence="2">Secreted</location>
    </subcellularLocation>
</comment>
<evidence type="ECO:0000313" key="10">
    <source>
        <dbReference type="EMBL" id="KAJ8377735.1"/>
    </source>
</evidence>
<evidence type="ECO:0000256" key="3">
    <source>
        <dbReference type="ARBA" id="ARBA00022475"/>
    </source>
</evidence>
<dbReference type="InterPro" id="IPR048290">
    <property type="entry name" value="ZP_chr"/>
</dbReference>
<keyword evidence="6" id="KW-1015">Disulfide bond</keyword>
<evidence type="ECO:0000259" key="9">
    <source>
        <dbReference type="PROSITE" id="PS51034"/>
    </source>
</evidence>
<keyword evidence="5" id="KW-0472">Membrane</keyword>
<dbReference type="Proteomes" id="UP001221898">
    <property type="component" value="Unassembled WGS sequence"/>
</dbReference>
<feature type="signal peptide" evidence="8">
    <location>
        <begin position="1"/>
        <end position="21"/>
    </location>
</feature>
<dbReference type="InterPro" id="IPR058876">
    <property type="entry name" value="Ig-like_ZP"/>
</dbReference>
<keyword evidence="7" id="KW-0325">Glycoprotein</keyword>
<sequence length="896" mass="101161">MERFLGFRALCLLFVAIAARAQKAPLPRGIDFECLGNLMTFSFDKSVLWGRSLDIDAVGGTDIIPVTEKVASQCGFSRTSDPWGNTKLYTSVQNCFVQNTDDVFDLTLRFRLSGSALSAAVMHTVSESCTYAAWASREVTCTQNYMEVSVWRRVPTPEITEFNEKGVALEVIEPDEEVEADSLLQLWKVEFHTGRPKTMSIEETRNHGYGVAATLTRLLLRSPYRTAETTSMQVARVPMEVIIASTYIKRKWMVKRLDSAAACPTGGVTFTEEMITWMLPLRISPLLSSTTFNLLAYHLGIDGKRLDAATMEARKYRMTVTDLHIVVEIPLGSVDGYYKSQSPDYQYYITYSIEPMLELLWREDAMHDDTRYKVLFPITTPLMARPPLVIDKTTEEGKVFHFCVGNFLPDVELVNITFETTVLSIAEANSRGFDVHEHLFSNGSRFWGALVPFSDPFVHKGNAAPDVTAYTLQVLFGFVILPENTPFSHPEVLQAYRRDVVLPTVTATCDLEYFYVTVAYGSQGHNFQTVVGQRELTPEIAEEYQYAQNDTHFSITVHFLARDAVFEMVLASLVRSRLNVVLKSLNWNFNDFSLTCSFPMTMIECLSNGTMNALAVKVESVPDLNPSELTLRDPQCKPAYSGPTFALFSFNVNSCGTTRTFVSDHMMYENEISLPRGKATAPADHYMLSVSCSYGISATYTLPFSTKPNPELHVDAATGVLKVQLQLSHDSSYGVFYQAEHYPVVKYLREPLYFEVELMQTTDPNVELFLENCWATSEQDRTSLPKWDLIVDSCENLADPYQTTFHPVFGDARVQFPSHFKRFEVKMFSFTVAGVPLKGQIFVHCDAVICDTNSPRDRHCSRECFDKQNMSMTKRARRAYGQQLKEWVIAGPIVLI</sequence>
<dbReference type="PANTHER" id="PTHR47130:SF3">
    <property type="entry name" value="ZONA PELLUCIDA PROTEIN"/>
    <property type="match status" value="1"/>
</dbReference>
<comment type="caution">
    <text evidence="10">The sequence shown here is derived from an EMBL/GenBank/DDBJ whole genome shotgun (WGS) entry which is preliminary data.</text>
</comment>
<keyword evidence="4" id="KW-0964">Secreted</keyword>
<feature type="domain" description="ZP" evidence="9">
    <location>
        <begin position="604"/>
        <end position="867"/>
    </location>
</feature>
<dbReference type="Pfam" id="PF00100">
    <property type="entry name" value="Zona_pellucida"/>
    <property type="match status" value="1"/>
</dbReference>
<dbReference type="InterPro" id="IPR055356">
    <property type="entry name" value="ZP-N"/>
</dbReference>
<dbReference type="PANTHER" id="PTHR47130">
    <property type="entry name" value="SI:DKEY-19B23.11-RELATED"/>
    <property type="match status" value="1"/>
</dbReference>
<dbReference type="InterPro" id="IPR017977">
    <property type="entry name" value="ZP_dom_CS"/>
</dbReference>
<dbReference type="GO" id="GO:0005886">
    <property type="term" value="C:plasma membrane"/>
    <property type="evidence" value="ECO:0007669"/>
    <property type="project" value="UniProtKB-SubCell"/>
</dbReference>
<proteinExistence type="predicted"/>
<evidence type="ECO:0000256" key="4">
    <source>
        <dbReference type="ARBA" id="ARBA00022525"/>
    </source>
</evidence>
<dbReference type="PRINTS" id="PR00023">
    <property type="entry name" value="ZPELLUCIDA"/>
</dbReference>
<dbReference type="Gene3D" id="2.60.40.4100">
    <property type="entry name" value="Zona pellucida, ZP-C domain"/>
    <property type="match status" value="1"/>
</dbReference>
<gene>
    <name evidence="10" type="ORF">AAFF_G00254080</name>
</gene>
<keyword evidence="8" id="KW-0732">Signal</keyword>
<evidence type="ECO:0000256" key="5">
    <source>
        <dbReference type="ARBA" id="ARBA00023136"/>
    </source>
</evidence>
<dbReference type="AlphaFoldDB" id="A0AAD7W2Z1"/>
<organism evidence="10 11">
    <name type="scientific">Aldrovandia affinis</name>
    <dbReference type="NCBI Taxonomy" id="143900"/>
    <lineage>
        <taxon>Eukaryota</taxon>
        <taxon>Metazoa</taxon>
        <taxon>Chordata</taxon>
        <taxon>Craniata</taxon>
        <taxon>Vertebrata</taxon>
        <taxon>Euteleostomi</taxon>
        <taxon>Actinopterygii</taxon>
        <taxon>Neopterygii</taxon>
        <taxon>Teleostei</taxon>
        <taxon>Notacanthiformes</taxon>
        <taxon>Halosauridae</taxon>
        <taxon>Aldrovandia</taxon>
    </lineage>
</organism>
<evidence type="ECO:0000256" key="2">
    <source>
        <dbReference type="ARBA" id="ARBA00004613"/>
    </source>
</evidence>
<keyword evidence="11" id="KW-1185">Reference proteome</keyword>
<reference evidence="10" key="1">
    <citation type="journal article" date="2023" name="Science">
        <title>Genome structures resolve the early diversification of teleost fishes.</title>
        <authorList>
            <person name="Parey E."/>
            <person name="Louis A."/>
            <person name="Montfort J."/>
            <person name="Bouchez O."/>
            <person name="Roques C."/>
            <person name="Iampietro C."/>
            <person name="Lluch J."/>
            <person name="Castinel A."/>
            <person name="Donnadieu C."/>
            <person name="Desvignes T."/>
            <person name="Floi Bucao C."/>
            <person name="Jouanno E."/>
            <person name="Wen M."/>
            <person name="Mejri S."/>
            <person name="Dirks R."/>
            <person name="Jansen H."/>
            <person name="Henkel C."/>
            <person name="Chen W.J."/>
            <person name="Zahm M."/>
            <person name="Cabau C."/>
            <person name="Klopp C."/>
            <person name="Thompson A.W."/>
            <person name="Robinson-Rechavi M."/>
            <person name="Braasch I."/>
            <person name="Lecointre G."/>
            <person name="Bobe J."/>
            <person name="Postlethwait J.H."/>
            <person name="Berthelot C."/>
            <person name="Roest Crollius H."/>
            <person name="Guiguen Y."/>
        </authorList>
    </citation>
    <scope>NUCLEOTIDE SEQUENCE</scope>
    <source>
        <strain evidence="10">NC1722</strain>
    </source>
</reference>
<name>A0AAD7W2Z1_9TELE</name>
<dbReference type="EMBL" id="JAINUG010000341">
    <property type="protein sequence ID" value="KAJ8377735.1"/>
    <property type="molecule type" value="Genomic_DNA"/>
</dbReference>